<accession>A0A2N7VIJ0</accession>
<proteinExistence type="predicted"/>
<dbReference type="Proteomes" id="UP000235347">
    <property type="component" value="Unassembled WGS sequence"/>
</dbReference>
<organism evidence="1 2">
    <name type="scientific">Trinickia soli</name>
    <dbReference type="NCBI Taxonomy" id="380675"/>
    <lineage>
        <taxon>Bacteria</taxon>
        <taxon>Pseudomonadati</taxon>
        <taxon>Pseudomonadota</taxon>
        <taxon>Betaproteobacteria</taxon>
        <taxon>Burkholderiales</taxon>
        <taxon>Burkholderiaceae</taxon>
        <taxon>Trinickia</taxon>
    </lineage>
</organism>
<dbReference type="EMBL" id="PNYB01000032">
    <property type="protein sequence ID" value="PMS16976.1"/>
    <property type="molecule type" value="Genomic_DNA"/>
</dbReference>
<sequence length="111" mass="12270">MSTIDVCPKPADTCRSEGHRRTGHRIVGLMHSGKPFRPGDWAERLAGVIALFVKERRPGSSVAATWLAVPYVDGSVKCLDVCAELAEICPEAFDFVMRFAEDNELRIQPGR</sequence>
<reference evidence="1 2" key="1">
    <citation type="submission" date="2018-01" db="EMBL/GenBank/DDBJ databases">
        <title>Whole genome analyses suggest that Burkholderia sensu lato contains two further novel genera in the rhizoxinica-symbiotica group Mycetohabitans gen. nov., and Trinickia gen. nov.: implications for the evolution of diazotrophy and nodulation in the Burkholderiaceae.</title>
        <authorList>
            <person name="Estrada-de los Santos P."/>
            <person name="Palmer M."/>
            <person name="Chavez-Ramirez B."/>
            <person name="Beukes C."/>
            <person name="Steenkamp E.T."/>
            <person name="Hirsch A.M."/>
            <person name="Manyaka P."/>
            <person name="Maluk M."/>
            <person name="Lafos M."/>
            <person name="Crook M."/>
            <person name="Gross E."/>
            <person name="Simon M.F."/>
            <person name="Bueno dos Reis Junior F."/>
            <person name="Poole P.S."/>
            <person name="Venter S.N."/>
            <person name="James E.K."/>
        </authorList>
    </citation>
    <scope>NUCLEOTIDE SEQUENCE [LARGE SCALE GENOMIC DNA]</scope>
    <source>
        <strain evidence="1 2">GP25-8</strain>
    </source>
</reference>
<comment type="caution">
    <text evidence="1">The sequence shown here is derived from an EMBL/GenBank/DDBJ whole genome shotgun (WGS) entry which is preliminary data.</text>
</comment>
<protein>
    <recommendedName>
        <fullName evidence="3">DUF3579 domain-containing protein</fullName>
    </recommendedName>
</protein>
<name>A0A2N7VIJ0_9BURK</name>
<dbReference type="Pfam" id="PF12112">
    <property type="entry name" value="DUF3579"/>
    <property type="match status" value="1"/>
</dbReference>
<dbReference type="Gene3D" id="3.30.70.2340">
    <property type="entry name" value="Uncharacterised protein PF12112 family, DUF3579"/>
    <property type="match status" value="1"/>
</dbReference>
<dbReference type="AlphaFoldDB" id="A0A2N7VIJ0"/>
<evidence type="ECO:0000313" key="2">
    <source>
        <dbReference type="Proteomes" id="UP000235347"/>
    </source>
</evidence>
<evidence type="ECO:0000313" key="1">
    <source>
        <dbReference type="EMBL" id="PMS16976.1"/>
    </source>
</evidence>
<evidence type="ECO:0008006" key="3">
    <source>
        <dbReference type="Google" id="ProtNLM"/>
    </source>
</evidence>
<gene>
    <name evidence="1" type="ORF">C0Z19_25235</name>
</gene>
<dbReference type="RefSeq" id="WP_102612569.1">
    <property type="nucleotide sequence ID" value="NZ_CADIKD010000002.1"/>
</dbReference>
<keyword evidence="2" id="KW-1185">Reference proteome</keyword>
<dbReference type="InterPro" id="IPR021969">
    <property type="entry name" value="DUF3579"/>
</dbReference>